<evidence type="ECO:0000313" key="5">
    <source>
        <dbReference type="EMBL" id="MBM6662217.1"/>
    </source>
</evidence>
<comment type="caution">
    <text evidence="5">The sequence shown here is derived from an EMBL/GenBank/DDBJ whole genome shotgun (WGS) entry which is preliminary data.</text>
</comment>
<sequence>MQSLPLLTFITRKASLPQLAARTAMLLASLAALAGMATARAATTFTEKETWVNNGNRRIYGITATPVGHAGRRPVAIIAHGFNGSHSSGRAYFATLCAMGYKCYAFDFPCGSARSRSDANTMNMSVADEAADLSAIVAHMRTLPDVDTTGIVIIGESQGGLAAVMAAAGLRSQLSRLVLVYPALCIPDNWNEAYKSEADIPDTTRVWGVPLGRRFFKEARAIDVGAAMAGYGGPVLIVHGDKDNVVPLEYSRRAAKAYADASLHVVFGAGHGFDKTQQAEAMGRIKTFLTPPDSAFDCPPQEARPLMIWQWMDGIVTAEGITADLEAYRSAGIGGVQQFIVGGPMQVAARDTANAIGTDNWRRLMRHAISECRRLGLTFGTHNCPGWSSSAYPTVTPEYSMQKLVWTDTVVTIGRHAGPIELRRPATDPRYDFYRDIAVLAMPADTIAGPADVIDISATFDAATSQARPELAKGTWRLMRFGHTTNGKTNEATAPYGGLGLECDKMSREAVRRYWESYPEMLLDIAGDDAGQTFCRLEIDSYEAGGQDWTPLMPGEFKARTGYDLLPWLPVMAGHNVGDAGQSKRFYTDFQKVVMTLFAENYYGYMAELAHQSGGIRLLYQPYGTGRAKPFSPISTEAITRQLPDDCFCTEFWLKPENWGWPSVPRHTAVAHANGLRRVYAEGFTAWAPAAWRESPEDMKRMADRAFCLGVNALMIHAGAQNPWPGAVPGMTFGKWGAWCTPGQTWWRSGAARLLFDYLARCQALLQRGRHADDYRSRHPSLRADAGSLQWTHRRDGATDIYFIANTLDSAFSATISIASAGRTPEIWHPDTGTRHTAMAWSDNGSGTTVKIDFDEHEALFIVLRRTATALPAAHNTHRRHEADTLAVGGGWTLRFAEGWGAPAEVRLDSLMPWNEHPDAGVRYFSGSATYTKTIDIGRKDRRARYVLCLGDVKHTARVSVNGRECAHLWKKPYRCDITDFIDGGDNEVEIEVTNLWPNRMIGDEQLPNDMEWSEPIRYSYAPGTPVIGRQMKSVPEWLAKGLPRPQQGRKAVVSFKFFEKDDPLLPSGLLGPVTIVVER</sequence>
<dbReference type="InterPro" id="IPR029058">
    <property type="entry name" value="AB_hydrolase_fold"/>
</dbReference>
<reference evidence="5 6" key="1">
    <citation type="journal article" date="2021" name="Sci. Rep.">
        <title>The distribution of antibiotic resistance genes in chicken gut microbiota commensals.</title>
        <authorList>
            <person name="Juricova H."/>
            <person name="Matiasovicova J."/>
            <person name="Kubasova T."/>
            <person name="Cejkova D."/>
            <person name="Rychlik I."/>
        </authorList>
    </citation>
    <scope>NUCLEOTIDE SEQUENCE [LARGE SCALE GENOMIC DNA]</scope>
    <source>
        <strain evidence="5 6">An819</strain>
    </source>
</reference>
<dbReference type="GO" id="GO:0016787">
    <property type="term" value="F:hydrolase activity"/>
    <property type="evidence" value="ECO:0007669"/>
    <property type="project" value="UniProtKB-KW"/>
</dbReference>
<dbReference type="Proteomes" id="UP000764045">
    <property type="component" value="Unassembled WGS sequence"/>
</dbReference>
<evidence type="ECO:0000256" key="2">
    <source>
        <dbReference type="ARBA" id="ARBA00022801"/>
    </source>
</evidence>
<keyword evidence="6" id="KW-1185">Reference proteome</keyword>
<dbReference type="InterPro" id="IPR008979">
    <property type="entry name" value="Galactose-bd-like_sf"/>
</dbReference>
<feature type="chain" id="PRO_5037543730" evidence="3">
    <location>
        <begin position="42"/>
        <end position="1080"/>
    </location>
</feature>
<dbReference type="InterPro" id="IPR000073">
    <property type="entry name" value="AB_hydrolase_1"/>
</dbReference>
<evidence type="ECO:0000259" key="4">
    <source>
        <dbReference type="Pfam" id="PF12697"/>
    </source>
</evidence>
<proteinExistence type="predicted"/>
<organism evidence="5 6">
    <name type="scientific">Marseilla massiliensis</name>
    <dbReference type="NCBI Taxonomy" id="1841864"/>
    <lineage>
        <taxon>Bacteria</taxon>
        <taxon>Pseudomonadati</taxon>
        <taxon>Bacteroidota</taxon>
        <taxon>Bacteroidia</taxon>
        <taxon>Bacteroidales</taxon>
        <taxon>Prevotellaceae</taxon>
        <taxon>Marseilla</taxon>
    </lineage>
</organism>
<keyword evidence="1 3" id="KW-0732">Signal</keyword>
<dbReference type="PANTHER" id="PTHR43817:SF1">
    <property type="entry name" value="HYDROLASE, FAMILY 43, PUTATIVE (AFU_ORTHOLOGUE AFUA_3G01660)-RELATED"/>
    <property type="match status" value="1"/>
</dbReference>
<name>A0A939B5M4_9BACT</name>
<dbReference type="Pfam" id="PF17132">
    <property type="entry name" value="Glyco_hydro_106"/>
    <property type="match status" value="3"/>
</dbReference>
<dbReference type="EMBL" id="JACJJL010000017">
    <property type="protein sequence ID" value="MBM6662217.1"/>
    <property type="molecule type" value="Genomic_DNA"/>
</dbReference>
<protein>
    <submittedName>
        <fullName evidence="5">Alpha/beta hydrolase</fullName>
    </submittedName>
</protein>
<dbReference type="PANTHER" id="PTHR43817">
    <property type="entry name" value="GLYCOSYL HYDROLASE"/>
    <property type="match status" value="1"/>
</dbReference>
<gene>
    <name evidence="5" type="ORF">H6B30_10720</name>
</gene>
<dbReference type="NCBIfam" id="NF045579">
    <property type="entry name" value="rhamnoside_JR"/>
    <property type="match status" value="1"/>
</dbReference>
<dbReference type="AlphaFoldDB" id="A0A939B5M4"/>
<evidence type="ECO:0000313" key="6">
    <source>
        <dbReference type="Proteomes" id="UP000764045"/>
    </source>
</evidence>
<evidence type="ECO:0000256" key="1">
    <source>
        <dbReference type="ARBA" id="ARBA00022729"/>
    </source>
</evidence>
<dbReference type="RefSeq" id="WP_205110454.1">
    <property type="nucleotide sequence ID" value="NZ_JACJJL010000017.1"/>
</dbReference>
<dbReference type="Pfam" id="PF12697">
    <property type="entry name" value="Abhydrolase_6"/>
    <property type="match status" value="1"/>
</dbReference>
<evidence type="ECO:0000256" key="3">
    <source>
        <dbReference type="SAM" id="SignalP"/>
    </source>
</evidence>
<keyword evidence="2 5" id="KW-0378">Hydrolase</keyword>
<dbReference type="SUPFAM" id="SSF53474">
    <property type="entry name" value="alpha/beta-Hydrolases"/>
    <property type="match status" value="1"/>
</dbReference>
<dbReference type="SUPFAM" id="SSF49785">
    <property type="entry name" value="Galactose-binding domain-like"/>
    <property type="match status" value="1"/>
</dbReference>
<dbReference type="Gene3D" id="3.40.50.1820">
    <property type="entry name" value="alpha/beta hydrolase"/>
    <property type="match status" value="1"/>
</dbReference>
<feature type="domain" description="AB hydrolase-1" evidence="4">
    <location>
        <begin position="77"/>
        <end position="272"/>
    </location>
</feature>
<dbReference type="Gene3D" id="2.60.120.260">
    <property type="entry name" value="Galactose-binding domain-like"/>
    <property type="match status" value="1"/>
</dbReference>
<accession>A0A939B5M4</accession>
<feature type="signal peptide" evidence="3">
    <location>
        <begin position="1"/>
        <end position="41"/>
    </location>
</feature>